<evidence type="ECO:0000256" key="1">
    <source>
        <dbReference type="ARBA" id="ARBA00022723"/>
    </source>
</evidence>
<proteinExistence type="predicted"/>
<dbReference type="PROSITE" id="PS51819">
    <property type="entry name" value="VOC"/>
    <property type="match status" value="2"/>
</dbReference>
<accession>A0ABT4UMY0</accession>
<dbReference type="EMBL" id="JAQGEF010000025">
    <property type="protein sequence ID" value="MDA3616202.1"/>
    <property type="molecule type" value="Genomic_DNA"/>
</dbReference>
<dbReference type="InterPro" id="IPR029068">
    <property type="entry name" value="Glyas_Bleomycin-R_OHBP_Dase"/>
</dbReference>
<keyword evidence="1" id="KW-0479">Metal-binding</keyword>
<dbReference type="SUPFAM" id="SSF54593">
    <property type="entry name" value="Glyoxalase/Bleomycin resistance protein/Dihydroxybiphenyl dioxygenase"/>
    <property type="match status" value="2"/>
</dbReference>
<dbReference type="Gene3D" id="3.10.180.10">
    <property type="entry name" value="2,3-Dihydroxybiphenyl 1,2-Dioxygenase, domain 1"/>
    <property type="match status" value="2"/>
</dbReference>
<name>A0ABT4UMY0_9BACT</name>
<gene>
    <name evidence="3" type="ORF">O3P16_15400</name>
</gene>
<feature type="domain" description="VOC" evidence="2">
    <location>
        <begin position="160"/>
        <end position="313"/>
    </location>
</feature>
<protein>
    <submittedName>
        <fullName evidence="3">VOC family protein</fullName>
    </submittedName>
</protein>
<dbReference type="InterPro" id="IPR037523">
    <property type="entry name" value="VOC_core"/>
</dbReference>
<dbReference type="InterPro" id="IPR004360">
    <property type="entry name" value="Glyas_Fos-R_dOase_dom"/>
</dbReference>
<dbReference type="RefSeq" id="WP_407032532.1">
    <property type="nucleotide sequence ID" value="NZ_JAQGEF010000025.1"/>
</dbReference>
<organism evidence="3 4">
    <name type="scientific">Polluticaenibacter yanchengensis</name>
    <dbReference type="NCBI Taxonomy" id="3014562"/>
    <lineage>
        <taxon>Bacteria</taxon>
        <taxon>Pseudomonadati</taxon>
        <taxon>Bacteroidota</taxon>
        <taxon>Chitinophagia</taxon>
        <taxon>Chitinophagales</taxon>
        <taxon>Chitinophagaceae</taxon>
        <taxon>Polluticaenibacter</taxon>
    </lineage>
</organism>
<feature type="domain" description="VOC" evidence="2">
    <location>
        <begin position="7"/>
        <end position="147"/>
    </location>
</feature>
<evidence type="ECO:0000313" key="4">
    <source>
        <dbReference type="Proteomes" id="UP001210231"/>
    </source>
</evidence>
<dbReference type="Pfam" id="PF00903">
    <property type="entry name" value="Glyoxalase"/>
    <property type="match status" value="2"/>
</dbReference>
<comment type="caution">
    <text evidence="3">The sequence shown here is derived from an EMBL/GenBank/DDBJ whole genome shotgun (WGS) entry which is preliminary data.</text>
</comment>
<dbReference type="InterPro" id="IPR051785">
    <property type="entry name" value="MMCE/EMCE_epimerase"/>
</dbReference>
<dbReference type="Proteomes" id="UP001210231">
    <property type="component" value="Unassembled WGS sequence"/>
</dbReference>
<sequence length="351" mass="39564">MSRVISGIQQVGIGVSNADEAFVWYKNIFGFDIQVFADAAEAKLMLRYTGGKPHKRYAILALNLQGGGGLEIWQYKSRTPEAAKVPFLWGRPGMMSVAVRCKDVNAFYNEVIAKNVNVITRPAQNPNGLLHFYLKDPYGNIFEVIEDDYWFTENGGLTGGICGVTIAVTDIDKAISFYSDVLELSETFFSGNARNEDWQGLAEENYTYKRGILQSRRGEQAGGFGKLLGQFFIELVEATPAIKEHQFTDRFWGDLGYIHLCFDIKGYDEHTNICKDAGYPLTIDSGDFAMGEAAGRFSYNEDPDGTLLEYVETYKVPILKKIGWYLNLRNRAADKHLPNWMVKALRFSRVK</sequence>
<dbReference type="PANTHER" id="PTHR43048:SF3">
    <property type="entry name" value="METHYLMALONYL-COA EPIMERASE, MITOCHONDRIAL"/>
    <property type="match status" value="1"/>
</dbReference>
<keyword evidence="4" id="KW-1185">Reference proteome</keyword>
<reference evidence="3 4" key="1">
    <citation type="submission" date="2022-12" db="EMBL/GenBank/DDBJ databases">
        <title>Chitinophagaceae gen. sp. nov., a new member of the family Chitinophagaceae, isolated from soil in a chemical factory.</title>
        <authorList>
            <person name="Ke Z."/>
        </authorList>
    </citation>
    <scope>NUCLEOTIDE SEQUENCE [LARGE SCALE GENOMIC DNA]</scope>
    <source>
        <strain evidence="3 4">LY-5</strain>
    </source>
</reference>
<dbReference type="PANTHER" id="PTHR43048">
    <property type="entry name" value="METHYLMALONYL-COA EPIMERASE"/>
    <property type="match status" value="1"/>
</dbReference>
<evidence type="ECO:0000313" key="3">
    <source>
        <dbReference type="EMBL" id="MDA3616202.1"/>
    </source>
</evidence>
<evidence type="ECO:0000259" key="2">
    <source>
        <dbReference type="PROSITE" id="PS51819"/>
    </source>
</evidence>